<evidence type="ECO:0000313" key="2">
    <source>
        <dbReference type="EMBL" id="MBC8755924.1"/>
    </source>
</evidence>
<accession>A0ABR7QBG6</accession>
<dbReference type="RefSeq" id="WP_187562967.1">
    <property type="nucleotide sequence ID" value="NZ_JACGWS010000009.1"/>
</dbReference>
<evidence type="ECO:0000256" key="1">
    <source>
        <dbReference type="SAM" id="SignalP"/>
    </source>
</evidence>
<dbReference type="Proteomes" id="UP000619238">
    <property type="component" value="Unassembled WGS sequence"/>
</dbReference>
<gene>
    <name evidence="2" type="ORF">H2O64_14695</name>
</gene>
<comment type="caution">
    <text evidence="2">The sequence shown here is derived from an EMBL/GenBank/DDBJ whole genome shotgun (WGS) entry which is preliminary data.</text>
</comment>
<dbReference type="EMBL" id="JACGWS010000009">
    <property type="protein sequence ID" value="MBC8755924.1"/>
    <property type="molecule type" value="Genomic_DNA"/>
</dbReference>
<keyword evidence="3" id="KW-1185">Reference proteome</keyword>
<feature type="signal peptide" evidence="1">
    <location>
        <begin position="1"/>
        <end position="20"/>
    </location>
</feature>
<reference evidence="2 3" key="1">
    <citation type="submission" date="2020-07" db="EMBL/GenBank/DDBJ databases">
        <title>Description of Kordia aestuariivivens sp. nov., isolated from a tidal flat.</title>
        <authorList>
            <person name="Park S."/>
            <person name="Yoon J.-H."/>
        </authorList>
    </citation>
    <scope>NUCLEOTIDE SEQUENCE [LARGE SCALE GENOMIC DNA]</scope>
    <source>
        <strain evidence="2 3">YSTF-M3</strain>
    </source>
</reference>
<feature type="chain" id="PRO_5045596719" evidence="1">
    <location>
        <begin position="21"/>
        <end position="163"/>
    </location>
</feature>
<protein>
    <submittedName>
        <fullName evidence="2">Uncharacterized protein</fullName>
    </submittedName>
</protein>
<proteinExistence type="predicted"/>
<name>A0ABR7QBG6_9FLAO</name>
<sequence length="163" mass="18244">MKTKILSALLCLSLVSCIYGDDDGAPIINSNYEAVILSRTELESSIELQAARPILETGKIYVISGYLFVNEPNVGFHIINNQDPSNPIVERFLTTPGVTDIIFKGESFYINQAVDLVALKFNESLTSITETKRVRDVFPILYSPDFYHPELSADEIVVNWILN</sequence>
<keyword evidence="1" id="KW-0732">Signal</keyword>
<dbReference type="PROSITE" id="PS51257">
    <property type="entry name" value="PROKAR_LIPOPROTEIN"/>
    <property type="match status" value="1"/>
</dbReference>
<evidence type="ECO:0000313" key="3">
    <source>
        <dbReference type="Proteomes" id="UP000619238"/>
    </source>
</evidence>
<organism evidence="2 3">
    <name type="scientific">Kordia aestuariivivens</name>
    <dbReference type="NCBI Taxonomy" id="2759037"/>
    <lineage>
        <taxon>Bacteria</taxon>
        <taxon>Pseudomonadati</taxon>
        <taxon>Bacteroidota</taxon>
        <taxon>Flavobacteriia</taxon>
        <taxon>Flavobacteriales</taxon>
        <taxon>Flavobacteriaceae</taxon>
        <taxon>Kordia</taxon>
    </lineage>
</organism>